<dbReference type="GO" id="GO:0030313">
    <property type="term" value="C:cell envelope"/>
    <property type="evidence" value="ECO:0007669"/>
    <property type="project" value="UniProtKB-SubCell"/>
</dbReference>
<gene>
    <name evidence="5" type="ORF">S01H4_03623</name>
</gene>
<protein>
    <recommendedName>
        <fullName evidence="4">Periplasmic binding protein domain-containing protein</fullName>
    </recommendedName>
</protein>
<feature type="non-terminal residue" evidence="5">
    <location>
        <position position="1"/>
    </location>
</feature>
<dbReference type="EMBL" id="BART01000904">
    <property type="protein sequence ID" value="GAG58538.1"/>
    <property type="molecule type" value="Genomic_DNA"/>
</dbReference>
<dbReference type="AlphaFoldDB" id="X0ZDZ4"/>
<dbReference type="SUPFAM" id="SSF53822">
    <property type="entry name" value="Periplasmic binding protein-like I"/>
    <property type="match status" value="1"/>
</dbReference>
<comment type="subcellular location">
    <subcellularLocation>
        <location evidence="1">Cell envelope</location>
    </subcellularLocation>
</comment>
<keyword evidence="3" id="KW-0732">Signal</keyword>
<organism evidence="5">
    <name type="scientific">marine sediment metagenome</name>
    <dbReference type="NCBI Taxonomy" id="412755"/>
    <lineage>
        <taxon>unclassified sequences</taxon>
        <taxon>metagenomes</taxon>
        <taxon>ecological metagenomes</taxon>
    </lineage>
</organism>
<dbReference type="Pfam" id="PF13407">
    <property type="entry name" value="Peripla_BP_4"/>
    <property type="match status" value="1"/>
</dbReference>
<sequence length="133" mass="14439">STQWVADAQAHAEQMMRKYPGQIDAFGVCSDLFAIGSSAAVDAAGLSEEIIVTGVDGLDQIIEKVASKKSSMRLTFLQDSREMGRISVRSLVNFLDAGGKIPKLEGQKIVEPVVYIPAIAVTRENAHEYLKKD</sequence>
<reference evidence="5" key="1">
    <citation type="journal article" date="2014" name="Front. Microbiol.">
        <title>High frequency of phylogenetically diverse reductive dehalogenase-homologous genes in deep subseafloor sedimentary metagenomes.</title>
        <authorList>
            <person name="Kawai M."/>
            <person name="Futagami T."/>
            <person name="Toyoda A."/>
            <person name="Takaki Y."/>
            <person name="Nishi S."/>
            <person name="Hori S."/>
            <person name="Arai W."/>
            <person name="Tsubouchi T."/>
            <person name="Morono Y."/>
            <person name="Uchiyama I."/>
            <person name="Ito T."/>
            <person name="Fujiyama A."/>
            <person name="Inagaki F."/>
            <person name="Takami H."/>
        </authorList>
    </citation>
    <scope>NUCLEOTIDE SEQUENCE</scope>
    <source>
        <strain evidence="5">Expedition CK06-06</strain>
    </source>
</reference>
<dbReference type="Gene3D" id="3.40.50.2300">
    <property type="match status" value="1"/>
</dbReference>
<evidence type="ECO:0000256" key="2">
    <source>
        <dbReference type="ARBA" id="ARBA00007639"/>
    </source>
</evidence>
<proteinExistence type="inferred from homology"/>
<dbReference type="PANTHER" id="PTHR46847">
    <property type="entry name" value="D-ALLOSE-BINDING PERIPLASMIC PROTEIN-RELATED"/>
    <property type="match status" value="1"/>
</dbReference>
<feature type="domain" description="Periplasmic binding protein" evidence="4">
    <location>
        <begin position="6"/>
        <end position="96"/>
    </location>
</feature>
<evidence type="ECO:0000259" key="4">
    <source>
        <dbReference type="Pfam" id="PF13407"/>
    </source>
</evidence>
<dbReference type="PANTHER" id="PTHR46847:SF1">
    <property type="entry name" value="D-ALLOSE-BINDING PERIPLASMIC PROTEIN-RELATED"/>
    <property type="match status" value="1"/>
</dbReference>
<dbReference type="GO" id="GO:0030246">
    <property type="term" value="F:carbohydrate binding"/>
    <property type="evidence" value="ECO:0007669"/>
    <property type="project" value="UniProtKB-ARBA"/>
</dbReference>
<name>X0ZDZ4_9ZZZZ</name>
<comment type="similarity">
    <text evidence="2">Belongs to the bacterial solute-binding protein 2 family.</text>
</comment>
<evidence type="ECO:0000256" key="1">
    <source>
        <dbReference type="ARBA" id="ARBA00004196"/>
    </source>
</evidence>
<evidence type="ECO:0000256" key="3">
    <source>
        <dbReference type="ARBA" id="ARBA00022729"/>
    </source>
</evidence>
<evidence type="ECO:0000313" key="5">
    <source>
        <dbReference type="EMBL" id="GAG58538.1"/>
    </source>
</evidence>
<dbReference type="InterPro" id="IPR025997">
    <property type="entry name" value="SBP_2_dom"/>
</dbReference>
<comment type="caution">
    <text evidence="5">The sequence shown here is derived from an EMBL/GenBank/DDBJ whole genome shotgun (WGS) entry which is preliminary data.</text>
</comment>
<dbReference type="InterPro" id="IPR028082">
    <property type="entry name" value="Peripla_BP_I"/>
</dbReference>
<accession>X0ZDZ4</accession>